<dbReference type="Pfam" id="PF00582">
    <property type="entry name" value="Usp"/>
    <property type="match status" value="2"/>
</dbReference>
<comment type="similarity">
    <text evidence="1">Belongs to the universal stress protein A family.</text>
</comment>
<dbReference type="InterPro" id="IPR014729">
    <property type="entry name" value="Rossmann-like_a/b/a_fold"/>
</dbReference>
<dbReference type="Proteomes" id="UP000295058">
    <property type="component" value="Unassembled WGS sequence"/>
</dbReference>
<organism evidence="5 6">
    <name type="scientific">Oceanimonas baumannii</name>
    <dbReference type="NCBI Taxonomy" id="129578"/>
    <lineage>
        <taxon>Bacteria</taxon>
        <taxon>Pseudomonadati</taxon>
        <taxon>Pseudomonadota</taxon>
        <taxon>Gammaproteobacteria</taxon>
        <taxon>Aeromonadales</taxon>
        <taxon>Aeromonadaceae</taxon>
        <taxon>Oceanimonas</taxon>
    </lineage>
</organism>
<gene>
    <name evidence="5" type="ORF">LY04_02027</name>
</gene>
<keyword evidence="2" id="KW-0547">Nucleotide-binding</keyword>
<dbReference type="PANTHER" id="PTHR46268:SF27">
    <property type="entry name" value="UNIVERSAL STRESS PROTEIN RV2623"/>
    <property type="match status" value="1"/>
</dbReference>
<accession>A0ABY2EXY7</accession>
<evidence type="ECO:0000259" key="4">
    <source>
        <dbReference type="Pfam" id="PF00582"/>
    </source>
</evidence>
<evidence type="ECO:0000313" key="6">
    <source>
        <dbReference type="Proteomes" id="UP000295058"/>
    </source>
</evidence>
<protein>
    <submittedName>
        <fullName evidence="5">Nucleotide-binding universal stress UspA family protein</fullName>
    </submittedName>
</protein>
<feature type="domain" description="UspA" evidence="4">
    <location>
        <begin position="168"/>
        <end position="309"/>
    </location>
</feature>
<name>A0ABY2EXY7_9GAMM</name>
<feature type="domain" description="UspA" evidence="4">
    <location>
        <begin position="24"/>
        <end position="160"/>
    </location>
</feature>
<proteinExistence type="inferred from homology"/>
<dbReference type="CDD" id="cd00293">
    <property type="entry name" value="USP-like"/>
    <property type="match status" value="2"/>
</dbReference>
<dbReference type="PRINTS" id="PR01438">
    <property type="entry name" value="UNVRSLSTRESS"/>
</dbReference>
<reference evidence="5 6" key="1">
    <citation type="submission" date="2019-03" db="EMBL/GenBank/DDBJ databases">
        <title>Genomic Encyclopedia of Archaeal and Bacterial Type Strains, Phase II (KMG-II): from individual species to whole genera.</title>
        <authorList>
            <person name="Goeker M."/>
        </authorList>
    </citation>
    <scope>NUCLEOTIDE SEQUENCE [LARGE SCALE GENOMIC DNA]</scope>
    <source>
        <strain evidence="5 6">DSM 15594</strain>
    </source>
</reference>
<dbReference type="InterPro" id="IPR006016">
    <property type="entry name" value="UspA"/>
</dbReference>
<dbReference type="Gene3D" id="3.40.50.620">
    <property type="entry name" value="HUPs"/>
    <property type="match status" value="2"/>
</dbReference>
<keyword evidence="3" id="KW-0067">ATP-binding</keyword>
<dbReference type="RefSeq" id="WP_243832831.1">
    <property type="nucleotide sequence ID" value="NZ_NQJF01000008.1"/>
</dbReference>
<dbReference type="EMBL" id="SODO01000007">
    <property type="protein sequence ID" value="TDW58675.1"/>
    <property type="molecule type" value="Genomic_DNA"/>
</dbReference>
<dbReference type="InterPro" id="IPR006015">
    <property type="entry name" value="Universal_stress_UspA"/>
</dbReference>
<dbReference type="SUPFAM" id="SSF52402">
    <property type="entry name" value="Adenine nucleotide alpha hydrolases-like"/>
    <property type="match status" value="2"/>
</dbReference>
<evidence type="ECO:0000256" key="1">
    <source>
        <dbReference type="ARBA" id="ARBA00008791"/>
    </source>
</evidence>
<keyword evidence="6" id="KW-1185">Reference proteome</keyword>
<evidence type="ECO:0000256" key="2">
    <source>
        <dbReference type="ARBA" id="ARBA00022741"/>
    </source>
</evidence>
<comment type="caution">
    <text evidence="5">The sequence shown here is derived from an EMBL/GenBank/DDBJ whole genome shotgun (WGS) entry which is preliminary data.</text>
</comment>
<evidence type="ECO:0000313" key="5">
    <source>
        <dbReference type="EMBL" id="TDW58675.1"/>
    </source>
</evidence>
<evidence type="ECO:0000256" key="3">
    <source>
        <dbReference type="ARBA" id="ARBA00022840"/>
    </source>
</evidence>
<dbReference type="PANTHER" id="PTHR46268">
    <property type="entry name" value="STRESS RESPONSE PROTEIN NHAX"/>
    <property type="match status" value="1"/>
</dbReference>
<sequence length="309" mass="34270">MQKTGKLRQGAGERLCNKKVYKMKILLAAVDLQKGSEQVIERAAMLAVELKARLHLVHVIDEAMVLYEPMVEISVRRRLQQGAVQALEQLVSSLPSEQRAHIEPHVILGKPSQALAHKAIEIGADLIIAGPQHQEPVQELFLGTTVERLLRHCTMPVLVVNGSGPQPYRQLVAATDFSRSSHHALRAGLALAPQARVSLVHVFEPPVLLGFLRQENVHPDSMMAHQRTRIEQEVREEMSHFIAEDEHHRIDTRIVSGEVKKAITAVVEESQAQLLVLGYHGRQGISRLLVGNLAMSFLSAPPCDVLVAR</sequence>